<evidence type="ECO:0000256" key="1">
    <source>
        <dbReference type="SAM" id="SignalP"/>
    </source>
</evidence>
<dbReference type="Proteomes" id="UP000808349">
    <property type="component" value="Unassembled WGS sequence"/>
</dbReference>
<evidence type="ECO:0000313" key="3">
    <source>
        <dbReference type="Proteomes" id="UP000808349"/>
    </source>
</evidence>
<feature type="signal peptide" evidence="1">
    <location>
        <begin position="1"/>
        <end position="18"/>
    </location>
</feature>
<comment type="caution">
    <text evidence="2">The sequence shown here is derived from an EMBL/GenBank/DDBJ whole genome shotgun (WGS) entry which is preliminary data.</text>
</comment>
<feature type="chain" id="PRO_5038868746" evidence="1">
    <location>
        <begin position="19"/>
        <end position="121"/>
    </location>
</feature>
<dbReference type="EMBL" id="JADKFW010000004">
    <property type="protein sequence ID" value="MBK9717464.1"/>
    <property type="molecule type" value="Genomic_DNA"/>
</dbReference>
<gene>
    <name evidence="2" type="ORF">IPO85_08110</name>
</gene>
<sequence>MKLLALFSLLTLFTFAGSKDLATSNNTVYYFCLSHKRTPPDSTINYILYTDILKIDEDEQLIKEKTLEWSQLVKTQCKNTSGCTADLNYYYSEKEAETRRTEMLTYYKNLQKYQVEKIAFQ</sequence>
<reference evidence="2 3" key="1">
    <citation type="submission" date="2020-10" db="EMBL/GenBank/DDBJ databases">
        <title>Connecting structure to function with the recovery of over 1000 high-quality activated sludge metagenome-assembled genomes encoding full-length rRNA genes using long-read sequencing.</title>
        <authorList>
            <person name="Singleton C.M."/>
            <person name="Petriglieri F."/>
            <person name="Kristensen J.M."/>
            <person name="Kirkegaard R.H."/>
            <person name="Michaelsen T.Y."/>
            <person name="Andersen M.H."/>
            <person name="Karst S.M."/>
            <person name="Dueholm M.S."/>
            <person name="Nielsen P.H."/>
            <person name="Albertsen M."/>
        </authorList>
    </citation>
    <scope>NUCLEOTIDE SEQUENCE [LARGE SCALE GENOMIC DNA]</scope>
    <source>
        <strain evidence="2">Ribe_18-Q3-R11-54_BAT3C.373</strain>
    </source>
</reference>
<accession>A0A9D7S8S3</accession>
<protein>
    <submittedName>
        <fullName evidence="2">Uncharacterized protein</fullName>
    </submittedName>
</protein>
<proteinExistence type="predicted"/>
<keyword evidence="1" id="KW-0732">Signal</keyword>
<organism evidence="2 3">
    <name type="scientific">Candidatus Defluviibacterium haderslevense</name>
    <dbReference type="NCBI Taxonomy" id="2981993"/>
    <lineage>
        <taxon>Bacteria</taxon>
        <taxon>Pseudomonadati</taxon>
        <taxon>Bacteroidota</taxon>
        <taxon>Saprospiria</taxon>
        <taxon>Saprospirales</taxon>
        <taxon>Saprospiraceae</taxon>
        <taxon>Candidatus Defluviibacterium</taxon>
    </lineage>
</organism>
<evidence type="ECO:0000313" key="2">
    <source>
        <dbReference type="EMBL" id="MBK9717464.1"/>
    </source>
</evidence>
<dbReference type="AlphaFoldDB" id="A0A9D7S8S3"/>
<name>A0A9D7S8S3_9BACT</name>